<evidence type="ECO:0000313" key="2">
    <source>
        <dbReference type="Proteomes" id="UP000232688"/>
    </source>
</evidence>
<protein>
    <submittedName>
        <fullName evidence="1">Uncharacterized protein</fullName>
    </submittedName>
</protein>
<dbReference type="Proteomes" id="UP000232688">
    <property type="component" value="Unassembled WGS sequence"/>
</dbReference>
<reference evidence="1 2" key="1">
    <citation type="submission" date="2017-10" db="EMBL/GenBank/DDBJ databases">
        <title>Extensive intraspecific genome diversity in a model arbuscular mycorrhizal fungus.</title>
        <authorList>
            <person name="Chen E.C.H."/>
            <person name="Morin E."/>
            <person name="Baudet D."/>
            <person name="Noel J."/>
            <person name="Ndikumana S."/>
            <person name="Charron P."/>
            <person name="St-Onge C."/>
            <person name="Giorgi J."/>
            <person name="Grigoriev I.V."/>
            <person name="Roux C."/>
            <person name="Martin F.M."/>
            <person name="Corradi N."/>
        </authorList>
    </citation>
    <scope>NUCLEOTIDE SEQUENCE [LARGE SCALE GENOMIC DNA]</scope>
    <source>
        <strain evidence="1 2">A1</strain>
    </source>
</reference>
<proteinExistence type="predicted"/>
<comment type="caution">
    <text evidence="1">The sequence shown here is derived from an EMBL/GenBank/DDBJ whole genome shotgun (WGS) entry which is preliminary data.</text>
</comment>
<reference evidence="1 2" key="2">
    <citation type="submission" date="2017-10" db="EMBL/GenBank/DDBJ databases">
        <title>Genome analyses suggest a sexual origin of heterokaryosis in a supposedly ancient asexual fungus.</title>
        <authorList>
            <person name="Corradi N."/>
            <person name="Sedzielewska K."/>
            <person name="Noel J."/>
            <person name="Charron P."/>
            <person name="Farinelli L."/>
            <person name="Marton T."/>
            <person name="Kruger M."/>
            <person name="Pelin A."/>
            <person name="Brachmann A."/>
            <person name="Corradi N."/>
        </authorList>
    </citation>
    <scope>NUCLEOTIDE SEQUENCE [LARGE SCALE GENOMIC DNA]</scope>
    <source>
        <strain evidence="1 2">A1</strain>
    </source>
</reference>
<organism evidence="1 2">
    <name type="scientific">Rhizophagus irregularis</name>
    <dbReference type="NCBI Taxonomy" id="588596"/>
    <lineage>
        <taxon>Eukaryota</taxon>
        <taxon>Fungi</taxon>
        <taxon>Fungi incertae sedis</taxon>
        <taxon>Mucoromycota</taxon>
        <taxon>Glomeromycotina</taxon>
        <taxon>Glomeromycetes</taxon>
        <taxon>Glomerales</taxon>
        <taxon>Glomeraceae</taxon>
        <taxon>Rhizophagus</taxon>
    </lineage>
</organism>
<dbReference type="VEuPathDB" id="FungiDB:RhiirA1_477728"/>
<name>A0A2N0QT28_9GLOM</name>
<dbReference type="EMBL" id="LLXH01003440">
    <property type="protein sequence ID" value="PKC54227.1"/>
    <property type="molecule type" value="Genomic_DNA"/>
</dbReference>
<gene>
    <name evidence="1" type="ORF">RhiirA1_477728</name>
</gene>
<evidence type="ECO:0000313" key="1">
    <source>
        <dbReference type="EMBL" id="PKC54227.1"/>
    </source>
</evidence>
<dbReference type="AlphaFoldDB" id="A0A2N0QT28"/>
<accession>A0A2N0QT28</accession>
<sequence length="69" mass="7845">MDFNYISSVEAICSINMNILPLTNNHAMIIYIKLNNEKANRFVEHSIVSYKGFISIEKSDKKGIAIILI</sequence>